<dbReference type="CDD" id="cd00473">
    <property type="entry name" value="bS6"/>
    <property type="match status" value="1"/>
</dbReference>
<evidence type="ECO:0000256" key="5">
    <source>
        <dbReference type="SAM" id="MobiDB-lite"/>
    </source>
</evidence>
<dbReference type="GO" id="GO:0070181">
    <property type="term" value="F:small ribosomal subunit rRNA binding"/>
    <property type="evidence" value="ECO:0007669"/>
    <property type="project" value="TreeGrafter"/>
</dbReference>
<dbReference type="AlphaFoldDB" id="A0A2K8NV50"/>
<dbReference type="RefSeq" id="WP_084485282.1">
    <property type="nucleotide sequence ID" value="NZ_CP024964.1"/>
</dbReference>
<dbReference type="STRING" id="1408435.GCA_000685885_00303"/>
<dbReference type="GO" id="GO:0005840">
    <property type="term" value="C:ribosome"/>
    <property type="evidence" value="ECO:0007669"/>
    <property type="project" value="UniProtKB-KW"/>
</dbReference>
<dbReference type="Proteomes" id="UP000231896">
    <property type="component" value="Chromosome"/>
</dbReference>
<evidence type="ECO:0000256" key="2">
    <source>
        <dbReference type="ARBA" id="ARBA00035104"/>
    </source>
</evidence>
<evidence type="ECO:0000256" key="1">
    <source>
        <dbReference type="ARBA" id="ARBA00009512"/>
    </source>
</evidence>
<dbReference type="Gene3D" id="3.30.70.60">
    <property type="match status" value="1"/>
</dbReference>
<evidence type="ECO:0000256" key="3">
    <source>
        <dbReference type="ARBA" id="ARBA00035294"/>
    </source>
</evidence>
<reference evidence="6 7" key="1">
    <citation type="submission" date="2017-11" db="EMBL/GenBank/DDBJ databases">
        <title>Genome sequence of Entomoplasma melaleucae M1 (ATCC 49191).</title>
        <authorList>
            <person name="Lo W.-S."/>
            <person name="Gasparich G.E."/>
            <person name="Kuo C.-H."/>
        </authorList>
    </citation>
    <scope>NUCLEOTIDE SEQUENCE [LARGE SCALE GENOMIC DNA]</scope>
    <source>
        <strain evidence="6 7">M1</strain>
    </source>
</reference>
<dbReference type="EMBL" id="CP024964">
    <property type="protein sequence ID" value="ATZ17689.1"/>
    <property type="molecule type" value="Genomic_DNA"/>
</dbReference>
<organism evidence="6 7">
    <name type="scientific">Mesoplasma melaleucae</name>
    <dbReference type="NCBI Taxonomy" id="81459"/>
    <lineage>
        <taxon>Bacteria</taxon>
        <taxon>Bacillati</taxon>
        <taxon>Mycoplasmatota</taxon>
        <taxon>Mollicutes</taxon>
        <taxon>Entomoplasmatales</taxon>
        <taxon>Entomoplasmataceae</taxon>
        <taxon>Mesoplasma</taxon>
    </lineage>
</organism>
<keyword evidence="7" id="KW-1185">Reference proteome</keyword>
<dbReference type="GO" id="GO:1990904">
    <property type="term" value="C:ribonucleoprotein complex"/>
    <property type="evidence" value="ECO:0007669"/>
    <property type="project" value="UniProtKB-KW"/>
</dbReference>
<keyword evidence="4 6" id="KW-0689">Ribosomal protein</keyword>
<protein>
    <recommendedName>
        <fullName evidence="3 4">Small ribosomal subunit protein bS6</fullName>
    </recommendedName>
</protein>
<dbReference type="OrthoDB" id="9812702at2"/>
<dbReference type="PANTHER" id="PTHR21011:SF1">
    <property type="entry name" value="SMALL RIBOSOMAL SUBUNIT PROTEIN BS6M"/>
    <property type="match status" value="1"/>
</dbReference>
<dbReference type="KEGG" id="eml:EMELA_v1c01040"/>
<sequence>MLRKYEAMFILDQDTQDVNALSSRMIDIISKDGKVIEKNDLGLIEFAYKINHKKKGHYFVVIVEATAEAIKEFERIANIEKNVVRTLIINIENEQGYQQSVKLSKTDMTKFEEEKKAKRDFKKPFVKKNFSKLTEKRTFEKPLEEKVAEPKFEAPKAAEVKSAKAKKVEEEVSHEEAHDFVSKMEEKYKAHLAETIEDYFDDEVEVKEAKELKTTVKKEAAPKMSAAERAKVDGSHNIDEERYELQKYSNKLRSVAIEKNLPKKLQEVNLRDLTKKELIEYMRKVRSALAK</sequence>
<gene>
    <name evidence="4 6" type="primary">rpsF</name>
    <name evidence="6" type="ORF">EMELA_v1c01040</name>
</gene>
<evidence type="ECO:0000313" key="6">
    <source>
        <dbReference type="EMBL" id="ATZ17689.1"/>
    </source>
</evidence>
<comment type="function">
    <text evidence="2 4">Binds together with bS18 to 16S ribosomal RNA.</text>
</comment>
<keyword evidence="4" id="KW-0699">rRNA-binding</keyword>
<dbReference type="InterPro" id="IPR020814">
    <property type="entry name" value="Ribosomal_S6_plastid/chlpt"/>
</dbReference>
<dbReference type="GO" id="GO:0003735">
    <property type="term" value="F:structural constituent of ribosome"/>
    <property type="evidence" value="ECO:0007669"/>
    <property type="project" value="InterPro"/>
</dbReference>
<dbReference type="HAMAP" id="MF_00360">
    <property type="entry name" value="Ribosomal_bS6"/>
    <property type="match status" value="1"/>
</dbReference>
<dbReference type="InterPro" id="IPR035980">
    <property type="entry name" value="Ribosomal_bS6_sf"/>
</dbReference>
<dbReference type="GO" id="GO:0006412">
    <property type="term" value="P:translation"/>
    <property type="evidence" value="ECO:0007669"/>
    <property type="project" value="UniProtKB-UniRule"/>
</dbReference>
<dbReference type="InterPro" id="IPR014717">
    <property type="entry name" value="Transl_elong_EF1B/ribsomal_bS6"/>
</dbReference>
<dbReference type="InterPro" id="IPR000529">
    <property type="entry name" value="Ribosomal_bS6"/>
</dbReference>
<comment type="similarity">
    <text evidence="1 4">Belongs to the bacterial ribosomal protein bS6 family.</text>
</comment>
<evidence type="ECO:0000256" key="4">
    <source>
        <dbReference type="HAMAP-Rule" id="MF_00360"/>
    </source>
</evidence>
<dbReference type="Pfam" id="PF01250">
    <property type="entry name" value="Ribosomal_S6"/>
    <property type="match status" value="1"/>
</dbReference>
<name>A0A2K8NV50_9MOLU</name>
<proteinExistence type="inferred from homology"/>
<dbReference type="GO" id="GO:0005737">
    <property type="term" value="C:cytoplasm"/>
    <property type="evidence" value="ECO:0007669"/>
    <property type="project" value="UniProtKB-ARBA"/>
</dbReference>
<keyword evidence="4" id="KW-0687">Ribonucleoprotein</keyword>
<evidence type="ECO:0000313" key="7">
    <source>
        <dbReference type="Proteomes" id="UP000231896"/>
    </source>
</evidence>
<accession>A0A2K8NV50</accession>
<dbReference type="NCBIfam" id="TIGR00166">
    <property type="entry name" value="S6"/>
    <property type="match status" value="1"/>
</dbReference>
<dbReference type="PANTHER" id="PTHR21011">
    <property type="entry name" value="MITOCHONDRIAL 28S RIBOSOMAL PROTEIN S6"/>
    <property type="match status" value="1"/>
</dbReference>
<feature type="region of interest" description="Disordered" evidence="5">
    <location>
        <begin position="216"/>
        <end position="235"/>
    </location>
</feature>
<keyword evidence="4" id="KW-0694">RNA-binding</keyword>
<dbReference type="SUPFAM" id="SSF54995">
    <property type="entry name" value="Ribosomal protein S6"/>
    <property type="match status" value="1"/>
</dbReference>